<keyword evidence="2" id="KW-1185">Reference proteome</keyword>
<proteinExistence type="predicted"/>
<dbReference type="Proteomes" id="UP001055172">
    <property type="component" value="Unassembled WGS sequence"/>
</dbReference>
<protein>
    <submittedName>
        <fullName evidence="1">Uncharacterized protein</fullName>
    </submittedName>
</protein>
<reference evidence="1 2" key="1">
    <citation type="submission" date="2021-07" db="EMBL/GenBank/DDBJ databases">
        <title>Genome data of Colletotrichum spaethianum.</title>
        <authorList>
            <person name="Utami Y.D."/>
            <person name="Hiruma K."/>
        </authorList>
    </citation>
    <scope>NUCLEOTIDE SEQUENCE [LARGE SCALE GENOMIC DNA]</scope>
    <source>
        <strain evidence="1 2">MAFF 242679</strain>
    </source>
</reference>
<evidence type="ECO:0000313" key="1">
    <source>
        <dbReference type="EMBL" id="GJC88767.1"/>
    </source>
</evidence>
<evidence type="ECO:0000313" key="2">
    <source>
        <dbReference type="Proteomes" id="UP001055172"/>
    </source>
</evidence>
<gene>
    <name evidence="1" type="ORF">ColLi_11605</name>
</gene>
<accession>A0AA37LXX3</accession>
<name>A0AA37LXX3_9PEZI</name>
<comment type="caution">
    <text evidence="1">The sequence shown here is derived from an EMBL/GenBank/DDBJ whole genome shotgun (WGS) entry which is preliminary data.</text>
</comment>
<sequence length="154" mass="16916">MRFVSNSASVEMTFPLSGSHEMGDKETHQVAESTYAHARALLTTTMAGAAGDASAVTNQLEWYEEPFLGKTDAAMKGMPNLKSGIPPRPGNNKSLRVLAHSALSATAYILRCFDLRARWASDLDVRRHLREMYRGQVGNAPLGDSRCAMYPRPM</sequence>
<dbReference type="AlphaFoldDB" id="A0AA37LXX3"/>
<organism evidence="1 2">
    <name type="scientific">Colletotrichum liriopes</name>
    <dbReference type="NCBI Taxonomy" id="708192"/>
    <lineage>
        <taxon>Eukaryota</taxon>
        <taxon>Fungi</taxon>
        <taxon>Dikarya</taxon>
        <taxon>Ascomycota</taxon>
        <taxon>Pezizomycotina</taxon>
        <taxon>Sordariomycetes</taxon>
        <taxon>Hypocreomycetidae</taxon>
        <taxon>Glomerellales</taxon>
        <taxon>Glomerellaceae</taxon>
        <taxon>Colletotrichum</taxon>
        <taxon>Colletotrichum spaethianum species complex</taxon>
    </lineage>
</organism>
<dbReference type="EMBL" id="BPPX01000035">
    <property type="protein sequence ID" value="GJC88767.1"/>
    <property type="molecule type" value="Genomic_DNA"/>
</dbReference>